<dbReference type="Pfam" id="PF23622">
    <property type="entry name" value="LRR_At1g61320_AtMIF1"/>
    <property type="match status" value="1"/>
</dbReference>
<dbReference type="SMART" id="SM00256">
    <property type="entry name" value="FBOX"/>
    <property type="match status" value="1"/>
</dbReference>
<dbReference type="STRING" id="39946.B8B7F5"/>
<gene>
    <name evidence="2" type="ORF">OsI_24985</name>
</gene>
<accession>B8B7F5</accession>
<evidence type="ECO:0000313" key="3">
    <source>
        <dbReference type="Proteomes" id="UP000007015"/>
    </source>
</evidence>
<dbReference type="InterPro" id="IPR032675">
    <property type="entry name" value="LRR_dom_sf"/>
</dbReference>
<dbReference type="InterPro" id="IPR055357">
    <property type="entry name" value="LRR_At1g61320_AtMIF1"/>
</dbReference>
<name>B8B7F5_ORYSI</name>
<dbReference type="InterPro" id="IPR001810">
    <property type="entry name" value="F-box_dom"/>
</dbReference>
<organism evidence="2 3">
    <name type="scientific">Oryza sativa subsp. indica</name>
    <name type="common">Rice</name>
    <dbReference type="NCBI Taxonomy" id="39946"/>
    <lineage>
        <taxon>Eukaryota</taxon>
        <taxon>Viridiplantae</taxon>
        <taxon>Streptophyta</taxon>
        <taxon>Embryophyta</taxon>
        <taxon>Tracheophyta</taxon>
        <taxon>Spermatophyta</taxon>
        <taxon>Magnoliopsida</taxon>
        <taxon>Liliopsida</taxon>
        <taxon>Poales</taxon>
        <taxon>Poaceae</taxon>
        <taxon>BOP clade</taxon>
        <taxon>Oryzoideae</taxon>
        <taxon>Oryzeae</taxon>
        <taxon>Oryzinae</taxon>
        <taxon>Oryza</taxon>
        <taxon>Oryza sativa</taxon>
    </lineage>
</organism>
<dbReference type="Gramene" id="BGIOSGA025192-TA">
    <property type="protein sequence ID" value="BGIOSGA025192-PA"/>
    <property type="gene ID" value="BGIOSGA025192"/>
</dbReference>
<protein>
    <recommendedName>
        <fullName evidence="1">F-box domain-containing protein</fullName>
    </recommendedName>
</protein>
<dbReference type="Gene3D" id="3.80.10.10">
    <property type="entry name" value="Ribonuclease Inhibitor"/>
    <property type="match status" value="1"/>
</dbReference>
<proteinExistence type="predicted"/>
<dbReference type="InterPro" id="IPR036047">
    <property type="entry name" value="F-box-like_dom_sf"/>
</dbReference>
<reference evidence="2 3" key="1">
    <citation type="journal article" date="2005" name="PLoS Biol.">
        <title>The genomes of Oryza sativa: a history of duplications.</title>
        <authorList>
            <person name="Yu J."/>
            <person name="Wang J."/>
            <person name="Lin W."/>
            <person name="Li S."/>
            <person name="Li H."/>
            <person name="Zhou J."/>
            <person name="Ni P."/>
            <person name="Dong W."/>
            <person name="Hu S."/>
            <person name="Zeng C."/>
            <person name="Zhang J."/>
            <person name="Zhang Y."/>
            <person name="Li R."/>
            <person name="Xu Z."/>
            <person name="Li S."/>
            <person name="Li X."/>
            <person name="Zheng H."/>
            <person name="Cong L."/>
            <person name="Lin L."/>
            <person name="Yin J."/>
            <person name="Geng J."/>
            <person name="Li G."/>
            <person name="Shi J."/>
            <person name="Liu J."/>
            <person name="Lv H."/>
            <person name="Li J."/>
            <person name="Wang J."/>
            <person name="Deng Y."/>
            <person name="Ran L."/>
            <person name="Shi X."/>
            <person name="Wang X."/>
            <person name="Wu Q."/>
            <person name="Li C."/>
            <person name="Ren X."/>
            <person name="Wang J."/>
            <person name="Wang X."/>
            <person name="Li D."/>
            <person name="Liu D."/>
            <person name="Zhang X."/>
            <person name="Ji Z."/>
            <person name="Zhao W."/>
            <person name="Sun Y."/>
            <person name="Zhang Z."/>
            <person name="Bao J."/>
            <person name="Han Y."/>
            <person name="Dong L."/>
            <person name="Ji J."/>
            <person name="Chen P."/>
            <person name="Wu S."/>
            <person name="Liu J."/>
            <person name="Xiao Y."/>
            <person name="Bu D."/>
            <person name="Tan J."/>
            <person name="Yang L."/>
            <person name="Ye C."/>
            <person name="Zhang J."/>
            <person name="Xu J."/>
            <person name="Zhou Y."/>
            <person name="Yu Y."/>
            <person name="Zhang B."/>
            <person name="Zhuang S."/>
            <person name="Wei H."/>
            <person name="Liu B."/>
            <person name="Lei M."/>
            <person name="Yu H."/>
            <person name="Li Y."/>
            <person name="Xu H."/>
            <person name="Wei S."/>
            <person name="He X."/>
            <person name="Fang L."/>
            <person name="Zhang Z."/>
            <person name="Zhang Y."/>
            <person name="Huang X."/>
            <person name="Su Z."/>
            <person name="Tong W."/>
            <person name="Li J."/>
            <person name="Tong Z."/>
            <person name="Li S."/>
            <person name="Ye J."/>
            <person name="Wang L."/>
            <person name="Fang L."/>
            <person name="Lei T."/>
            <person name="Chen C."/>
            <person name="Chen H."/>
            <person name="Xu Z."/>
            <person name="Li H."/>
            <person name="Huang H."/>
            <person name="Zhang F."/>
            <person name="Xu H."/>
            <person name="Li N."/>
            <person name="Zhao C."/>
            <person name="Li S."/>
            <person name="Dong L."/>
            <person name="Huang Y."/>
            <person name="Li L."/>
            <person name="Xi Y."/>
            <person name="Qi Q."/>
            <person name="Li W."/>
            <person name="Zhang B."/>
            <person name="Hu W."/>
            <person name="Zhang Y."/>
            <person name="Tian X."/>
            <person name="Jiao Y."/>
            <person name="Liang X."/>
            <person name="Jin J."/>
            <person name="Gao L."/>
            <person name="Zheng W."/>
            <person name="Hao B."/>
            <person name="Liu S."/>
            <person name="Wang W."/>
            <person name="Yuan L."/>
            <person name="Cao M."/>
            <person name="McDermott J."/>
            <person name="Samudrala R."/>
            <person name="Wang J."/>
            <person name="Wong G.K."/>
            <person name="Yang H."/>
        </authorList>
    </citation>
    <scope>NUCLEOTIDE SEQUENCE [LARGE SCALE GENOMIC DNA]</scope>
    <source>
        <strain evidence="3">cv. 93-11</strain>
    </source>
</reference>
<dbReference type="Gene3D" id="1.20.1280.50">
    <property type="match status" value="1"/>
</dbReference>
<keyword evidence="3" id="KW-1185">Reference proteome</keyword>
<sequence length="481" mass="55198">MTRKPEESLDCAAKNRQGRRSGLQLNDLPIDVLGLIISRLPIGDAIRTGLISRQWKDLWRDHTMLTFSRATFPSCRMLNQQNFIRRVDSILQQHSGVGVERMEIKFLLRNARRDIDRWVKFAVASKTKELILDLSDLTRFFMLPVMVFHPYLDREGFYEFPCQLLDANNGGSHLQCLQLTSMYLKPAADFTGFLNLKRLNLIGVNITDEGVQNLLCNPNVLEFLEISFCRMLTKIHAPHFLNRLKHLQVDCCPVLEKIEMNCDLATLDFTGSSMTPLIFATTSSLTNVRLKTMPFCTGLDYIVTGFISNLPVVRMLEFHVVEYKKAISPQRLPKLIYLRHLKLETIVFGYGRKTDILDYAYLLEIAPFMEKLELHMWIDAPHKPYSEEDGDLRSLPLHHHNNLKQVQITGIFGQKDQVELALHILCSSTVLKNMVINPEIAIVPHDAYRPPKRGAHNFVDGRDAAMEFVCKADHRNVVEVV</sequence>
<dbReference type="SUPFAM" id="SSF81383">
    <property type="entry name" value="F-box domain"/>
    <property type="match status" value="1"/>
</dbReference>
<dbReference type="PANTHER" id="PTHR34145">
    <property type="entry name" value="OS02G0105600 PROTEIN"/>
    <property type="match status" value="1"/>
</dbReference>
<feature type="domain" description="F-box" evidence="1">
    <location>
        <begin position="22"/>
        <end position="70"/>
    </location>
</feature>
<dbReference type="HOGENOM" id="CLU_010721_3_5_1"/>
<dbReference type="Pfam" id="PF00646">
    <property type="entry name" value="F-box"/>
    <property type="match status" value="1"/>
</dbReference>
<dbReference type="PROSITE" id="PS50181">
    <property type="entry name" value="FBOX"/>
    <property type="match status" value="1"/>
</dbReference>
<dbReference type="InterPro" id="IPR053772">
    <property type="entry name" value="At1g61320/At1g61330-like"/>
</dbReference>
<dbReference type="Proteomes" id="UP000007015">
    <property type="component" value="Chromosome 7"/>
</dbReference>
<dbReference type="PANTHER" id="PTHR34145:SF61">
    <property type="entry name" value="OS07G0161500 PROTEIN"/>
    <property type="match status" value="1"/>
</dbReference>
<dbReference type="SUPFAM" id="SSF52047">
    <property type="entry name" value="RNI-like"/>
    <property type="match status" value="1"/>
</dbReference>
<dbReference type="OMA" id="IVPHDAY"/>
<dbReference type="EMBL" id="CM000132">
    <property type="protein sequence ID" value="EEC81556.1"/>
    <property type="molecule type" value="Genomic_DNA"/>
</dbReference>
<dbReference type="AlphaFoldDB" id="B8B7F5"/>
<evidence type="ECO:0000259" key="1">
    <source>
        <dbReference type="PROSITE" id="PS50181"/>
    </source>
</evidence>
<evidence type="ECO:0000313" key="2">
    <source>
        <dbReference type="EMBL" id="EEC81556.1"/>
    </source>
</evidence>